<evidence type="ECO:0000256" key="1">
    <source>
        <dbReference type="SAM" id="Phobius"/>
    </source>
</evidence>
<keyword evidence="1" id="KW-0472">Membrane</keyword>
<feature type="transmembrane region" description="Helical" evidence="1">
    <location>
        <begin position="37"/>
        <end position="60"/>
    </location>
</feature>
<evidence type="ECO:0000313" key="2">
    <source>
        <dbReference type="EMBL" id="VAW78794.1"/>
    </source>
</evidence>
<gene>
    <name evidence="2" type="ORF">MNBD_GAMMA15-1298</name>
</gene>
<reference evidence="2" key="1">
    <citation type="submission" date="2018-06" db="EMBL/GenBank/DDBJ databases">
        <authorList>
            <person name="Zhirakovskaya E."/>
        </authorList>
    </citation>
    <scope>NUCLEOTIDE SEQUENCE</scope>
</reference>
<dbReference type="AlphaFoldDB" id="A0A3B0ZBM7"/>
<organism evidence="2">
    <name type="scientific">hydrothermal vent metagenome</name>
    <dbReference type="NCBI Taxonomy" id="652676"/>
    <lineage>
        <taxon>unclassified sequences</taxon>
        <taxon>metagenomes</taxon>
        <taxon>ecological metagenomes</taxon>
    </lineage>
</organism>
<sequence length="136" mass="15120">MNQKIMLFLTLMLSGRAMTLAFIHRVGGNMPGDPPPAWLMPLVGDAVIGITGLWVAYLILRKTGLWVWTTIIVWNSLAIWDALSAFAIHTTNPWPEFFMIKLMGSSMFFAASAMHLAILVLAYRSDVRKQLLGDVG</sequence>
<feature type="transmembrane region" description="Helical" evidence="1">
    <location>
        <begin position="65"/>
        <end position="88"/>
    </location>
</feature>
<dbReference type="EMBL" id="UOFN01000102">
    <property type="protein sequence ID" value="VAW78794.1"/>
    <property type="molecule type" value="Genomic_DNA"/>
</dbReference>
<keyword evidence="1" id="KW-1133">Transmembrane helix</keyword>
<accession>A0A3B0ZBM7</accession>
<name>A0A3B0ZBM7_9ZZZZ</name>
<protein>
    <submittedName>
        <fullName evidence="2">Uncharacterized protein</fullName>
    </submittedName>
</protein>
<proteinExistence type="predicted"/>
<keyword evidence="1" id="KW-0812">Transmembrane</keyword>
<feature type="transmembrane region" description="Helical" evidence="1">
    <location>
        <begin position="100"/>
        <end position="123"/>
    </location>
</feature>